<gene>
    <name evidence="6" type="ORF">VST7929_01460</name>
</gene>
<dbReference type="Pfam" id="PF01124">
    <property type="entry name" value="MAPEG"/>
    <property type="match status" value="1"/>
</dbReference>
<dbReference type="PANTHER" id="PTHR31004:SF1">
    <property type="entry name" value="TRANSMEMBRANE PROTEIN 79"/>
    <property type="match status" value="1"/>
</dbReference>
<feature type="transmembrane region" description="Helical" evidence="5">
    <location>
        <begin position="152"/>
        <end position="178"/>
    </location>
</feature>
<dbReference type="InterPro" id="IPR023352">
    <property type="entry name" value="MAPEG-like_dom_sf"/>
</dbReference>
<organism evidence="6 7">
    <name type="scientific">Vibrio stylophorae</name>
    <dbReference type="NCBI Taxonomy" id="659351"/>
    <lineage>
        <taxon>Bacteria</taxon>
        <taxon>Pseudomonadati</taxon>
        <taxon>Pseudomonadota</taxon>
        <taxon>Gammaproteobacteria</taxon>
        <taxon>Vibrionales</taxon>
        <taxon>Vibrionaceae</taxon>
        <taxon>Vibrio</taxon>
    </lineage>
</organism>
<evidence type="ECO:0000256" key="1">
    <source>
        <dbReference type="ARBA" id="ARBA00004370"/>
    </source>
</evidence>
<sequence length="179" mass="19860">MTLSIKQQGVFRGMAFAMATAIIVLSFAIIVDPFHYAEISTFSDRFAVLGGSLILPTFFLIFSIGRIAKFRFFSPEDIDGSGLTSGSHDIKILQSLLQNTLEQFVIVFATFVAWALLMPVSWLSAPPLCSLLFAIGRILFFKGYHHGAPARAYGFALTFYSTGLMFFTLVIYQVFAWIG</sequence>
<feature type="transmembrane region" description="Helical" evidence="5">
    <location>
        <begin position="46"/>
        <end position="65"/>
    </location>
</feature>
<accession>A0ABM8ZTF7</accession>
<keyword evidence="4 5" id="KW-0472">Membrane</keyword>
<feature type="transmembrane region" description="Helical" evidence="5">
    <location>
        <begin position="12"/>
        <end position="31"/>
    </location>
</feature>
<dbReference type="InterPro" id="IPR001129">
    <property type="entry name" value="Membr-assoc_MAPEG"/>
</dbReference>
<protein>
    <recommendedName>
        <fullName evidence="8">MAPEG family protein</fullName>
    </recommendedName>
</protein>
<feature type="transmembrane region" description="Helical" evidence="5">
    <location>
        <begin position="100"/>
        <end position="117"/>
    </location>
</feature>
<proteinExistence type="predicted"/>
<reference evidence="6" key="1">
    <citation type="submission" date="2021-11" db="EMBL/GenBank/DDBJ databases">
        <authorList>
            <person name="Rodrigo-Torres L."/>
            <person name="Arahal R. D."/>
            <person name="Lucena T."/>
        </authorList>
    </citation>
    <scope>NUCLEOTIDE SEQUENCE</scope>
    <source>
        <strain evidence="6">CECT 7929</strain>
    </source>
</reference>
<name>A0ABM8ZTF7_9VIBR</name>
<evidence type="ECO:0000313" key="6">
    <source>
        <dbReference type="EMBL" id="CAH0533590.1"/>
    </source>
</evidence>
<dbReference type="Proteomes" id="UP000838672">
    <property type="component" value="Unassembled WGS sequence"/>
</dbReference>
<evidence type="ECO:0008006" key="8">
    <source>
        <dbReference type="Google" id="ProtNLM"/>
    </source>
</evidence>
<dbReference type="RefSeq" id="WP_237466027.1">
    <property type="nucleotide sequence ID" value="NZ_CAKLDI010000001.1"/>
</dbReference>
<comment type="caution">
    <text evidence="6">The sequence shown here is derived from an EMBL/GenBank/DDBJ whole genome shotgun (WGS) entry which is preliminary data.</text>
</comment>
<dbReference type="EMBL" id="CAKLDI010000001">
    <property type="protein sequence ID" value="CAH0533590.1"/>
    <property type="molecule type" value="Genomic_DNA"/>
</dbReference>
<feature type="transmembrane region" description="Helical" evidence="5">
    <location>
        <begin position="123"/>
        <end position="140"/>
    </location>
</feature>
<evidence type="ECO:0000256" key="4">
    <source>
        <dbReference type="ARBA" id="ARBA00023136"/>
    </source>
</evidence>
<comment type="subcellular location">
    <subcellularLocation>
        <location evidence="1">Membrane</location>
    </subcellularLocation>
</comment>
<evidence type="ECO:0000256" key="2">
    <source>
        <dbReference type="ARBA" id="ARBA00022692"/>
    </source>
</evidence>
<keyword evidence="3 5" id="KW-1133">Transmembrane helix</keyword>
<keyword evidence="7" id="KW-1185">Reference proteome</keyword>
<dbReference type="PANTHER" id="PTHR31004">
    <property type="entry name" value="TRANSMEMBRANE PROTEIN 79"/>
    <property type="match status" value="1"/>
</dbReference>
<dbReference type="Gene3D" id="1.20.120.550">
    <property type="entry name" value="Membrane associated eicosanoid/glutathione metabolism-like domain"/>
    <property type="match status" value="1"/>
</dbReference>
<evidence type="ECO:0000313" key="7">
    <source>
        <dbReference type="Proteomes" id="UP000838672"/>
    </source>
</evidence>
<evidence type="ECO:0000256" key="5">
    <source>
        <dbReference type="SAM" id="Phobius"/>
    </source>
</evidence>
<evidence type="ECO:0000256" key="3">
    <source>
        <dbReference type="ARBA" id="ARBA00022989"/>
    </source>
</evidence>
<keyword evidence="2 5" id="KW-0812">Transmembrane</keyword>
<dbReference type="SUPFAM" id="SSF161084">
    <property type="entry name" value="MAPEG domain-like"/>
    <property type="match status" value="1"/>
</dbReference>